<dbReference type="KEGG" id="vg:19485131"/>
<protein>
    <submittedName>
        <fullName evidence="1">Uncharacterized protein</fullName>
    </submittedName>
</protein>
<accession>A0A023W5E9</accession>
<dbReference type="GeneID" id="19485131"/>
<reference evidence="1 2" key="1">
    <citation type="submission" date="2014-01" db="EMBL/GenBank/DDBJ databases">
        <authorList>
            <person name="Zhang G."/>
            <person name="Jin J."/>
            <person name="Li Z.J."/>
            <person name="Wang S.W."/>
            <person name="Chen S.J."/>
            <person name="Wang S.M."/>
            <person name="Wang X.T."/>
            <person name="Li Y.H."/>
            <person name="Wang J."/>
            <person name="Yang C.K."/>
            <person name="Wang L."/>
        </authorList>
    </citation>
    <scope>NUCLEOTIDE SEQUENCE [LARGE SCALE GENOMIC DNA]</scope>
</reference>
<proteinExistence type="predicted"/>
<name>A0A023W5E9_9CAUD</name>
<dbReference type="EMBL" id="KJ025957">
    <property type="protein sequence ID" value="AHY25495.1"/>
    <property type="molecule type" value="Genomic_DNA"/>
</dbReference>
<gene>
    <name evidence="1" type="ORF">PS2_257</name>
</gene>
<keyword evidence="2" id="KW-1185">Reference proteome</keyword>
<organism evidence="1 2">
    <name type="scientific">Serratia phage PS2</name>
    <dbReference type="NCBI Taxonomy" id="1481112"/>
    <lineage>
        <taxon>Viruses</taxon>
        <taxon>Duplodnaviria</taxon>
        <taxon>Heunggongvirae</taxon>
        <taxon>Uroviricota</taxon>
        <taxon>Caudoviricetes</taxon>
        <taxon>Muldoonvirus</taxon>
        <taxon>Muldoonvirus PS2</taxon>
    </lineage>
</organism>
<evidence type="ECO:0000313" key="2">
    <source>
        <dbReference type="Proteomes" id="UP000024445"/>
    </source>
</evidence>
<sequence>MSELTDKSEGMSLHNYFAAAALQGILSNPSLIDSLCPENLKWVAEKSQEMADQMIFQVR</sequence>
<dbReference type="Proteomes" id="UP000024445">
    <property type="component" value="Segment"/>
</dbReference>
<evidence type="ECO:0000313" key="1">
    <source>
        <dbReference type="EMBL" id="AHY25495.1"/>
    </source>
</evidence>
<dbReference type="RefSeq" id="YP_009030304.1">
    <property type="nucleotide sequence ID" value="NC_024121.1"/>
</dbReference>